<feature type="transmembrane region" description="Helical" evidence="5">
    <location>
        <begin position="83"/>
        <end position="101"/>
    </location>
</feature>
<feature type="transmembrane region" description="Helical" evidence="5">
    <location>
        <begin position="113"/>
        <end position="136"/>
    </location>
</feature>
<dbReference type="Pfam" id="PF06271">
    <property type="entry name" value="RDD"/>
    <property type="match status" value="1"/>
</dbReference>
<evidence type="ECO:0000256" key="1">
    <source>
        <dbReference type="ARBA" id="ARBA00004141"/>
    </source>
</evidence>
<organism evidence="7 8">
    <name type="scientific">Nonomuraea ferruginea</name>
    <dbReference type="NCBI Taxonomy" id="46174"/>
    <lineage>
        <taxon>Bacteria</taxon>
        <taxon>Bacillati</taxon>
        <taxon>Actinomycetota</taxon>
        <taxon>Actinomycetes</taxon>
        <taxon>Streptosporangiales</taxon>
        <taxon>Streptosporangiaceae</taxon>
        <taxon>Nonomuraea</taxon>
    </lineage>
</organism>
<keyword evidence="4 5" id="KW-0472">Membrane</keyword>
<feature type="transmembrane region" description="Helical" evidence="5">
    <location>
        <begin position="270"/>
        <end position="293"/>
    </location>
</feature>
<reference evidence="7 8" key="1">
    <citation type="submission" date="2022-11" db="EMBL/GenBank/DDBJ databases">
        <title>Nonomuraea corallina sp. nov., a new species of the genus Nonomuraea isolated from sea side sediment in Thai sea.</title>
        <authorList>
            <person name="Ngamcharungchit C."/>
            <person name="Matsumoto A."/>
            <person name="Suriyachadkun C."/>
            <person name="Panbangred W."/>
            <person name="Inahashi Y."/>
            <person name="Intra B."/>
        </authorList>
    </citation>
    <scope>NUCLEOTIDE SEQUENCE [LARGE SCALE GENOMIC DNA]</scope>
    <source>
        <strain evidence="7 8">DSM 43553</strain>
    </source>
</reference>
<protein>
    <submittedName>
        <fullName evidence="7">RDD family protein</fullName>
    </submittedName>
</protein>
<dbReference type="RefSeq" id="WP_271277613.1">
    <property type="nucleotide sequence ID" value="NZ_BAABFD010000004.1"/>
</dbReference>
<accession>A0ABT4T1Y9</accession>
<dbReference type="InterPro" id="IPR010432">
    <property type="entry name" value="RDD"/>
</dbReference>
<evidence type="ECO:0000313" key="8">
    <source>
        <dbReference type="Proteomes" id="UP001212498"/>
    </source>
</evidence>
<comment type="caution">
    <text evidence="7">The sequence shown here is derived from an EMBL/GenBank/DDBJ whole genome shotgun (WGS) entry which is preliminary data.</text>
</comment>
<feature type="domain" description="RDD" evidence="6">
    <location>
        <begin position="180"/>
        <end position="312"/>
    </location>
</feature>
<feature type="transmembrane region" description="Helical" evidence="5">
    <location>
        <begin position="148"/>
        <end position="169"/>
    </location>
</feature>
<evidence type="ECO:0000256" key="3">
    <source>
        <dbReference type="ARBA" id="ARBA00022989"/>
    </source>
</evidence>
<feature type="transmembrane region" description="Helical" evidence="5">
    <location>
        <begin position="181"/>
        <end position="206"/>
    </location>
</feature>
<dbReference type="EMBL" id="JAPNUD010000063">
    <property type="protein sequence ID" value="MDA0643294.1"/>
    <property type="molecule type" value="Genomic_DNA"/>
</dbReference>
<evidence type="ECO:0000256" key="2">
    <source>
        <dbReference type="ARBA" id="ARBA00022692"/>
    </source>
</evidence>
<proteinExistence type="predicted"/>
<feature type="transmembrane region" description="Helical" evidence="5">
    <location>
        <begin position="226"/>
        <end position="247"/>
    </location>
</feature>
<keyword evidence="3 5" id="KW-1133">Transmembrane helix</keyword>
<keyword evidence="8" id="KW-1185">Reference proteome</keyword>
<evidence type="ECO:0000313" key="7">
    <source>
        <dbReference type="EMBL" id="MDA0643294.1"/>
    </source>
</evidence>
<dbReference type="Proteomes" id="UP001212498">
    <property type="component" value="Unassembled WGS sequence"/>
</dbReference>
<feature type="transmembrane region" description="Helical" evidence="5">
    <location>
        <begin position="7"/>
        <end position="27"/>
    </location>
</feature>
<comment type="subcellular location">
    <subcellularLocation>
        <location evidence="1">Membrane</location>
        <topology evidence="1">Multi-pass membrane protein</topology>
    </subcellularLocation>
</comment>
<keyword evidence="2 5" id="KW-0812">Transmembrane</keyword>
<name>A0ABT4T1Y9_9ACTN</name>
<gene>
    <name evidence="7" type="ORF">OUY24_21920</name>
</gene>
<sequence length="331" mass="35284">MPPLPRPVLAAWSAAVVVALVPTWWLWEEWLTPESLDSLEWVGLEDFEAQGDIYGMVRLYSSSRPTPVLSPLVGDLGAVAEVAYTWALPAVLVLAGLLGCLRQGDPEAVGRRVAWGLVAVAAAGPVTAPDFLLPVLSPEWFVAMADCWGRAQVCYLIAALLVLASSLGMPRRPGPAAEGTGLRAAALLADYVIFCVALGLVTPLLFESGDFPDFARLGGLLSRLESGMLPVGTDLAAVALMFLYVWIPRGTTVGKRLLGLRVEGAGPGKAALRALLFPIAVLWPAYGVLWLAADALWSFADRDGRMLHDRLLGTSVTFTRGHPATLTQPIP</sequence>
<evidence type="ECO:0000259" key="6">
    <source>
        <dbReference type="Pfam" id="PF06271"/>
    </source>
</evidence>
<evidence type="ECO:0000256" key="5">
    <source>
        <dbReference type="SAM" id="Phobius"/>
    </source>
</evidence>
<evidence type="ECO:0000256" key="4">
    <source>
        <dbReference type="ARBA" id="ARBA00023136"/>
    </source>
</evidence>